<organism evidence="5 6">
    <name type="scientific">Marinobacterium aestuariivivens</name>
    <dbReference type="NCBI Taxonomy" id="1698799"/>
    <lineage>
        <taxon>Bacteria</taxon>
        <taxon>Pseudomonadati</taxon>
        <taxon>Pseudomonadota</taxon>
        <taxon>Gammaproteobacteria</taxon>
        <taxon>Oceanospirillales</taxon>
        <taxon>Oceanospirillaceae</taxon>
        <taxon>Marinobacterium</taxon>
    </lineage>
</organism>
<keyword evidence="6" id="KW-1185">Reference proteome</keyword>
<keyword evidence="3" id="KW-0560">Oxidoreductase</keyword>
<sequence length="224" mass="24959">MPSHSPDRRRLLGRLSAGFTLLVTSKLWVPGVLAEQLTATVRQSAGPFYPDRLPLDRDNDLIIVEDSLTPASGAVTHLRGRILDLHGRPLRGALVEIWQVDANGVYLHSGSFGAERRDRHFQGYGRFETGSSGEYYFRTVRPVPYPGRTPHIHIAVTRSGQPRFTTQCYIRGEPHNARDVLLNRIRDPAVRETVLVDFVPLPDSPDELSARFDIVLGLTAETGS</sequence>
<dbReference type="PANTHER" id="PTHR33711">
    <property type="entry name" value="DIOXYGENASE, PUTATIVE (AFU_ORTHOLOGUE AFUA_2G02910)-RELATED"/>
    <property type="match status" value="1"/>
</dbReference>
<dbReference type="Proteomes" id="UP001596422">
    <property type="component" value="Unassembled WGS sequence"/>
</dbReference>
<evidence type="ECO:0000259" key="4">
    <source>
        <dbReference type="PROSITE" id="PS00083"/>
    </source>
</evidence>
<gene>
    <name evidence="5" type="ORF">ACFQDL_17935</name>
</gene>
<keyword evidence="2 5" id="KW-0223">Dioxygenase</keyword>
<feature type="domain" description="Intradiol ring-cleavage dioxygenases" evidence="4">
    <location>
        <begin position="78"/>
        <end position="106"/>
    </location>
</feature>
<dbReference type="Gene3D" id="2.60.130.10">
    <property type="entry name" value="Aromatic compound dioxygenase"/>
    <property type="match status" value="1"/>
</dbReference>
<dbReference type="PANTHER" id="PTHR33711:SF9">
    <property type="entry name" value="PROTOCATECHUATE 3,4-DIOXYGENASE ALPHA CHAIN"/>
    <property type="match status" value="1"/>
</dbReference>
<dbReference type="Pfam" id="PF00775">
    <property type="entry name" value="Dioxygenase_C"/>
    <property type="match status" value="1"/>
</dbReference>
<dbReference type="PROSITE" id="PS00083">
    <property type="entry name" value="INTRADIOL_DIOXYGENAS"/>
    <property type="match status" value="1"/>
</dbReference>
<dbReference type="InterPro" id="IPR000627">
    <property type="entry name" value="Intradiol_dOase_C"/>
</dbReference>
<dbReference type="EMBL" id="JBHSWE010000001">
    <property type="protein sequence ID" value="MFC6671732.1"/>
    <property type="molecule type" value="Genomic_DNA"/>
</dbReference>
<dbReference type="InterPro" id="IPR015889">
    <property type="entry name" value="Intradiol_dOase_core"/>
</dbReference>
<name>A0ABW2A2Q7_9GAMM</name>
<dbReference type="GO" id="GO:0051213">
    <property type="term" value="F:dioxygenase activity"/>
    <property type="evidence" value="ECO:0007669"/>
    <property type="project" value="UniProtKB-KW"/>
</dbReference>
<comment type="similarity">
    <text evidence="1">Belongs to the intradiol ring-cleavage dioxygenase family.</text>
</comment>
<evidence type="ECO:0000256" key="3">
    <source>
        <dbReference type="ARBA" id="ARBA00023002"/>
    </source>
</evidence>
<dbReference type="SUPFAM" id="SSF49482">
    <property type="entry name" value="Aromatic compound dioxygenase"/>
    <property type="match status" value="1"/>
</dbReference>
<dbReference type="InterPro" id="IPR050770">
    <property type="entry name" value="Intradiol_RC_Dioxygenase"/>
</dbReference>
<accession>A0ABW2A2Q7</accession>
<comment type="caution">
    <text evidence="5">The sequence shown here is derived from an EMBL/GenBank/DDBJ whole genome shotgun (WGS) entry which is preliminary data.</text>
</comment>
<dbReference type="RefSeq" id="WP_379910227.1">
    <property type="nucleotide sequence ID" value="NZ_JBHSWE010000001.1"/>
</dbReference>
<protein>
    <submittedName>
        <fullName evidence="5">Intradiol ring-cleavage dioxygenase</fullName>
    </submittedName>
</protein>
<evidence type="ECO:0000256" key="1">
    <source>
        <dbReference type="ARBA" id="ARBA00007825"/>
    </source>
</evidence>
<evidence type="ECO:0000256" key="2">
    <source>
        <dbReference type="ARBA" id="ARBA00022964"/>
    </source>
</evidence>
<dbReference type="InterPro" id="IPR006311">
    <property type="entry name" value="TAT_signal"/>
</dbReference>
<reference evidence="6" key="1">
    <citation type="journal article" date="2019" name="Int. J. Syst. Evol. Microbiol.">
        <title>The Global Catalogue of Microorganisms (GCM) 10K type strain sequencing project: providing services to taxonomists for standard genome sequencing and annotation.</title>
        <authorList>
            <consortium name="The Broad Institute Genomics Platform"/>
            <consortium name="The Broad Institute Genome Sequencing Center for Infectious Disease"/>
            <person name="Wu L."/>
            <person name="Ma J."/>
        </authorList>
    </citation>
    <scope>NUCLEOTIDE SEQUENCE [LARGE SCALE GENOMIC DNA]</scope>
    <source>
        <strain evidence="6">NBRC 111756</strain>
    </source>
</reference>
<proteinExistence type="inferred from homology"/>
<dbReference type="InterPro" id="IPR039387">
    <property type="entry name" value="3_4-PCD"/>
</dbReference>
<dbReference type="PROSITE" id="PS51318">
    <property type="entry name" value="TAT"/>
    <property type="match status" value="1"/>
</dbReference>
<dbReference type="CDD" id="cd03459">
    <property type="entry name" value="3_4-PCD"/>
    <property type="match status" value="1"/>
</dbReference>
<evidence type="ECO:0000313" key="5">
    <source>
        <dbReference type="EMBL" id="MFC6671732.1"/>
    </source>
</evidence>
<evidence type="ECO:0000313" key="6">
    <source>
        <dbReference type="Proteomes" id="UP001596422"/>
    </source>
</evidence>